<proteinExistence type="predicted"/>
<reference evidence="2 3" key="1">
    <citation type="submission" date="2021-04" db="EMBL/GenBank/DDBJ databases">
        <authorList>
            <person name="De Guttry C."/>
            <person name="Zahm M."/>
            <person name="Klopp C."/>
            <person name="Cabau C."/>
            <person name="Louis A."/>
            <person name="Berthelot C."/>
            <person name="Parey E."/>
            <person name="Roest Crollius H."/>
            <person name="Montfort J."/>
            <person name="Robinson-Rechavi M."/>
            <person name="Bucao C."/>
            <person name="Bouchez O."/>
            <person name="Gislard M."/>
            <person name="Lluch J."/>
            <person name="Milhes M."/>
            <person name="Lampietro C."/>
            <person name="Lopez Roques C."/>
            <person name="Donnadieu C."/>
            <person name="Braasch I."/>
            <person name="Desvignes T."/>
            <person name="Postlethwait J."/>
            <person name="Bobe J."/>
            <person name="Wedekind C."/>
            <person name="Guiguen Y."/>
        </authorList>
    </citation>
    <scope>NUCLEOTIDE SEQUENCE [LARGE SCALE GENOMIC DNA]</scope>
    <source>
        <strain evidence="2">Cs_M1</strain>
        <tissue evidence="2">Blood</tissue>
    </source>
</reference>
<evidence type="ECO:0000313" key="2">
    <source>
        <dbReference type="EMBL" id="KAK6304737.1"/>
    </source>
</evidence>
<name>A0AAN8LAU0_9TELE</name>
<accession>A0AAN8LAU0</accession>
<dbReference type="Proteomes" id="UP001356427">
    <property type="component" value="Unassembled WGS sequence"/>
</dbReference>
<dbReference type="EMBL" id="JAGTTL010000023">
    <property type="protein sequence ID" value="KAK6304737.1"/>
    <property type="molecule type" value="Genomic_DNA"/>
</dbReference>
<gene>
    <name evidence="2" type="ORF">J4Q44_G00253230</name>
</gene>
<protein>
    <submittedName>
        <fullName evidence="2">Uncharacterized protein</fullName>
    </submittedName>
</protein>
<keyword evidence="3" id="KW-1185">Reference proteome</keyword>
<dbReference type="AlphaFoldDB" id="A0AAN8LAU0"/>
<sequence length="148" mass="16012">MDSGEPGLALLQSVLVTDMLLQLSVQTLVNLMKTQTHQDSSAWSLRLPTYWTSVGATSPPPGDHSCSTHAPSPTPPDSGPGSANKFKTLSLIDNYSRRLHSYTNQDTYLGCSAEILVVSLQPVHVVSDGGVTDRIQQCPSFLNHRPHC</sequence>
<feature type="region of interest" description="Disordered" evidence="1">
    <location>
        <begin position="54"/>
        <end position="85"/>
    </location>
</feature>
<organism evidence="2 3">
    <name type="scientific">Coregonus suidteri</name>
    <dbReference type="NCBI Taxonomy" id="861788"/>
    <lineage>
        <taxon>Eukaryota</taxon>
        <taxon>Metazoa</taxon>
        <taxon>Chordata</taxon>
        <taxon>Craniata</taxon>
        <taxon>Vertebrata</taxon>
        <taxon>Euteleostomi</taxon>
        <taxon>Actinopterygii</taxon>
        <taxon>Neopterygii</taxon>
        <taxon>Teleostei</taxon>
        <taxon>Protacanthopterygii</taxon>
        <taxon>Salmoniformes</taxon>
        <taxon>Salmonidae</taxon>
        <taxon>Coregoninae</taxon>
        <taxon>Coregonus</taxon>
    </lineage>
</organism>
<evidence type="ECO:0000313" key="3">
    <source>
        <dbReference type="Proteomes" id="UP001356427"/>
    </source>
</evidence>
<comment type="caution">
    <text evidence="2">The sequence shown here is derived from an EMBL/GenBank/DDBJ whole genome shotgun (WGS) entry which is preliminary data.</text>
</comment>
<evidence type="ECO:0000256" key="1">
    <source>
        <dbReference type="SAM" id="MobiDB-lite"/>
    </source>
</evidence>